<feature type="compositionally biased region" description="Basic and acidic residues" evidence="1">
    <location>
        <begin position="503"/>
        <end position="513"/>
    </location>
</feature>
<feature type="region of interest" description="Disordered" evidence="1">
    <location>
        <begin position="147"/>
        <end position="170"/>
    </location>
</feature>
<gene>
    <name evidence="4" type="ORF">PVK06_049505</name>
</gene>
<proteinExistence type="predicted"/>
<feature type="region of interest" description="Disordered" evidence="1">
    <location>
        <begin position="1072"/>
        <end position="1102"/>
    </location>
</feature>
<feature type="region of interest" description="Disordered" evidence="1">
    <location>
        <begin position="1378"/>
        <end position="1404"/>
    </location>
</feature>
<dbReference type="CDD" id="cd00118">
    <property type="entry name" value="LysM"/>
    <property type="match status" value="1"/>
</dbReference>
<feature type="compositionally biased region" description="Polar residues" evidence="1">
    <location>
        <begin position="147"/>
        <end position="163"/>
    </location>
</feature>
<feature type="domain" description="LysM" evidence="2">
    <location>
        <begin position="1397"/>
        <end position="1445"/>
    </location>
</feature>
<evidence type="ECO:0000256" key="1">
    <source>
        <dbReference type="SAM" id="MobiDB-lite"/>
    </source>
</evidence>
<comment type="caution">
    <text evidence="4">The sequence shown here is derived from an EMBL/GenBank/DDBJ whole genome shotgun (WGS) entry which is preliminary data.</text>
</comment>
<evidence type="ECO:0008006" key="6">
    <source>
        <dbReference type="Google" id="ProtNLM"/>
    </source>
</evidence>
<feature type="domain" description="C2 NT-type" evidence="3">
    <location>
        <begin position="271"/>
        <end position="417"/>
    </location>
</feature>
<dbReference type="SUPFAM" id="SSF54106">
    <property type="entry name" value="LysM domain"/>
    <property type="match status" value="1"/>
</dbReference>
<protein>
    <recommendedName>
        <fullName evidence="6">Protein PLASTID MOVEMENT IMPAIRED 1-RELATED 1-like</fullName>
    </recommendedName>
</protein>
<dbReference type="PROSITE" id="PS51782">
    <property type="entry name" value="LYSM"/>
    <property type="match status" value="1"/>
</dbReference>
<dbReference type="Pfam" id="PF21745">
    <property type="entry name" value="PMI1_PMIR1-2_C"/>
    <property type="match status" value="1"/>
</dbReference>
<feature type="region of interest" description="Disordered" evidence="1">
    <location>
        <begin position="224"/>
        <end position="252"/>
    </location>
</feature>
<dbReference type="PANTHER" id="PTHR33414">
    <property type="entry name" value="PROTEIN PLASTID MOVEMENT IMPAIRED 1-RELATED 1"/>
    <property type="match status" value="1"/>
</dbReference>
<feature type="compositionally biased region" description="Basic residues" evidence="1">
    <location>
        <begin position="1081"/>
        <end position="1090"/>
    </location>
</feature>
<accession>A0ABR0MJ01</accession>
<dbReference type="Pfam" id="PF10358">
    <property type="entry name" value="NT-C2"/>
    <property type="match status" value="1"/>
</dbReference>
<feature type="compositionally biased region" description="Basic and acidic residues" evidence="1">
    <location>
        <begin position="1313"/>
        <end position="1331"/>
    </location>
</feature>
<dbReference type="PANTHER" id="PTHR33414:SF1">
    <property type="entry name" value="PROTEIN PLASTID MOVEMENT IMPAIRED 1-RELATED 1"/>
    <property type="match status" value="1"/>
</dbReference>
<dbReference type="InterPro" id="IPR018392">
    <property type="entry name" value="LysM"/>
</dbReference>
<feature type="compositionally biased region" description="Polar residues" evidence="1">
    <location>
        <begin position="1392"/>
        <end position="1401"/>
    </location>
</feature>
<dbReference type="PROSITE" id="PS51840">
    <property type="entry name" value="C2_NT"/>
    <property type="match status" value="1"/>
</dbReference>
<dbReference type="InterPro" id="IPR039614">
    <property type="entry name" value="PMI1-like"/>
</dbReference>
<name>A0ABR0MJ01_GOSAR</name>
<dbReference type="InterPro" id="IPR048972">
    <property type="entry name" value="PMI1_PMIR1-2_C"/>
</dbReference>
<feature type="region of interest" description="Disordered" evidence="1">
    <location>
        <begin position="1299"/>
        <end position="1336"/>
    </location>
</feature>
<dbReference type="Proteomes" id="UP001358586">
    <property type="component" value="Chromosome 13"/>
</dbReference>
<sequence>MKVKAMLDSHWSSGNVILELYVHFVDVDEGALSSTTVIVNAYQEQEAESPTTWLCDRLTTLLQSSYQEMSESSMGRHSFVSAFDFNFDVQIDLNIKLKSNGSKLLSSVVPHIKLLTLEIRFTRTSDILLTSYTGEEASNPRQSWFQNVGSSKRQRQFKAQSGAANRRDKPGSLVSAAINLLAMMLSKAEARKKNGGNSSNGKLLNEIETMSKALYLDKNRSSNSFSAFNSRSKPTRKTNLLEPKSTVKNSNEDPLLKEKKSVWNWKPLKVFSNVRNRRFNCCFSLEVHSIECLPVSFNDLSLFVHWKRRDGDLTTRPSKVFNGTVEFREKLTHTCSIYGVRSGLSAKYEAKHSMLFASVLGTPDFDLGKHRVDLTRLLPLTLEELEEEKSTGKWTTSFKLSGKAKGATMNVSFGYMVVGDNSVLLKNNQHRAELSHIKQNNQSTGKAVAGFDHVDLVTTRCVESLPSLVNTRPFGSSPVVEEIKDLHEVLSVPKSELYVKNTVDQKLDEEKPDASASSKPEPDVLNEHFVPIRPPASLASESINEYIEKENEDNDFSVDKKGIELSSEEQARSEEVTFVATLENPQVVEINPGMGVNFEECSQLHPSNQGEARLEEGTLVATLSTVENPQVVEINPGVGENFEECSQLHPSNQGEARSEEVSLAATLSTVETPQVDEINPGVGENFEECSQLHPSNQGEARSEEVSLAATLSTVETPQVDEINPGVGENFEECSQLHISNQGDMLVVQDRSSEEDEQCSNESLMRELDLALDGVTNLGEALASSPGLEDPEDYMDNKGDYKAKSLGLDEATESVATDFLNMLGIDHSLLGLSSESEPESPRERLLRQFEKDTLASGCSLFDFDMADEEELECGFDTSTASGWGSLTESFDLSSFIQDAEQEYQKETGGRNKTRAKVLEDLESEALMREWGLNEKAFQQSRSGSSVGFGSPGDLPPEDPLELPPLGDGLGPFLQTKNGGFLRSMNPSLFRDAKSGGNLIMQVSNPVVVPAEMGSGIMDILQQLASVGIEKLSMQANKLMPLEDITGKTMEQVAWEAAPALEGPERQCSLQHDFEVGEDMSSRQKKVKRRSTRPSSSDLNSTSVNEMGSDYVALEDLAPLAMDKIEALSMEGLRIQSGMSDEDAPSNISARSFGEISALQGKGFGISGSLGLDGTAGLQLLDIKDSGDNVDGLMGLSLTLDEWMRLDSGDIDDEDQISERTSKILAAHHATSLDSIRRGSKGEKKRGKKCGLLGNNFTVALMVQLRDTMRNYEPVGAPMLALIQVERVFVPPKPKIYATVSALSNDNQDDDDSEAATKEKVKPEEMKEEKASQEEGIPQYRITDVHVAGLKTEPSKKKLWGSTTQQQSGSRWLLANGMGKSNKHPLLKSKPGFKSSTPSTTKVQPGDTLWSISSRIHGTGAKWKELAALNPHIRNPNVILPNETIRYR</sequence>
<evidence type="ECO:0000259" key="2">
    <source>
        <dbReference type="PROSITE" id="PS51782"/>
    </source>
</evidence>
<dbReference type="Pfam" id="PF01476">
    <property type="entry name" value="LysM"/>
    <property type="match status" value="1"/>
</dbReference>
<keyword evidence="5" id="KW-1185">Reference proteome</keyword>
<dbReference type="Gene3D" id="3.10.350.10">
    <property type="entry name" value="LysM domain"/>
    <property type="match status" value="1"/>
</dbReference>
<dbReference type="InterPro" id="IPR036779">
    <property type="entry name" value="LysM_dom_sf"/>
</dbReference>
<dbReference type="SMART" id="SM00257">
    <property type="entry name" value="LysM"/>
    <property type="match status" value="1"/>
</dbReference>
<feature type="compositionally biased region" description="Polar residues" evidence="1">
    <location>
        <begin position="1091"/>
        <end position="1102"/>
    </location>
</feature>
<evidence type="ECO:0000313" key="5">
    <source>
        <dbReference type="Proteomes" id="UP001358586"/>
    </source>
</evidence>
<dbReference type="EMBL" id="JARKNE010000013">
    <property type="protein sequence ID" value="KAK5773200.1"/>
    <property type="molecule type" value="Genomic_DNA"/>
</dbReference>
<reference evidence="4 5" key="1">
    <citation type="submission" date="2023-03" db="EMBL/GenBank/DDBJ databases">
        <title>WGS of Gossypium arboreum.</title>
        <authorList>
            <person name="Yu D."/>
        </authorList>
    </citation>
    <scope>NUCLEOTIDE SEQUENCE [LARGE SCALE GENOMIC DNA]</scope>
    <source>
        <tissue evidence="4">Leaf</tissue>
    </source>
</reference>
<evidence type="ECO:0000313" key="4">
    <source>
        <dbReference type="EMBL" id="KAK5773200.1"/>
    </source>
</evidence>
<evidence type="ECO:0000259" key="3">
    <source>
        <dbReference type="PROSITE" id="PS51840"/>
    </source>
</evidence>
<feature type="region of interest" description="Disordered" evidence="1">
    <location>
        <begin position="503"/>
        <end position="526"/>
    </location>
</feature>
<dbReference type="InterPro" id="IPR019448">
    <property type="entry name" value="NT-C2"/>
</dbReference>
<organism evidence="4 5">
    <name type="scientific">Gossypium arboreum</name>
    <name type="common">Tree cotton</name>
    <name type="synonym">Gossypium nanking</name>
    <dbReference type="NCBI Taxonomy" id="29729"/>
    <lineage>
        <taxon>Eukaryota</taxon>
        <taxon>Viridiplantae</taxon>
        <taxon>Streptophyta</taxon>
        <taxon>Embryophyta</taxon>
        <taxon>Tracheophyta</taxon>
        <taxon>Spermatophyta</taxon>
        <taxon>Magnoliopsida</taxon>
        <taxon>eudicotyledons</taxon>
        <taxon>Gunneridae</taxon>
        <taxon>Pentapetalae</taxon>
        <taxon>rosids</taxon>
        <taxon>malvids</taxon>
        <taxon>Malvales</taxon>
        <taxon>Malvaceae</taxon>
        <taxon>Malvoideae</taxon>
        <taxon>Gossypium</taxon>
    </lineage>
</organism>